<comment type="subcellular location">
    <subcellularLocation>
        <location evidence="1">Cell inner membrane</location>
        <topology evidence="1">Multi-pass membrane protein</topology>
    </subcellularLocation>
</comment>
<keyword evidence="3 5" id="KW-0807">Transducer</keyword>
<feature type="domain" description="HAMP" evidence="8">
    <location>
        <begin position="291"/>
        <end position="343"/>
    </location>
</feature>
<dbReference type="CDD" id="cd06225">
    <property type="entry name" value="HAMP"/>
    <property type="match status" value="1"/>
</dbReference>
<keyword evidence="6" id="KW-1133">Transmembrane helix</keyword>
<evidence type="ECO:0000256" key="1">
    <source>
        <dbReference type="ARBA" id="ARBA00004429"/>
    </source>
</evidence>
<dbReference type="SMART" id="SM01358">
    <property type="entry name" value="HBM"/>
    <property type="match status" value="1"/>
</dbReference>
<dbReference type="CDD" id="cd11386">
    <property type="entry name" value="MCP_signal"/>
    <property type="match status" value="1"/>
</dbReference>
<dbReference type="InterPro" id="IPR051310">
    <property type="entry name" value="MCP_chemotaxis"/>
</dbReference>
<dbReference type="InterPro" id="IPR003660">
    <property type="entry name" value="HAMP_dom"/>
</dbReference>
<dbReference type="Gene3D" id="1.10.287.950">
    <property type="entry name" value="Methyl-accepting chemotaxis protein"/>
    <property type="match status" value="1"/>
</dbReference>
<evidence type="ECO:0000256" key="4">
    <source>
        <dbReference type="ARBA" id="ARBA00029447"/>
    </source>
</evidence>
<evidence type="ECO:0000313" key="9">
    <source>
        <dbReference type="EMBL" id="ECJ2325101.1"/>
    </source>
</evidence>
<comment type="similarity">
    <text evidence="4">Belongs to the methyl-accepting chemotaxis (MCP) protein family.</text>
</comment>
<reference evidence="9 10" key="1">
    <citation type="submission" date="2019-07" db="EMBL/GenBank/DDBJ databases">
        <authorList>
            <person name="Ashton P.M."/>
            <person name="Dallman T."/>
            <person name="Nair S."/>
            <person name="De Pinna E."/>
            <person name="Peters T."/>
            <person name="Grant K."/>
        </authorList>
    </citation>
    <scope>NUCLEOTIDE SEQUENCE [LARGE SCALE GENOMIC DNA]</scope>
    <source>
        <strain evidence="9 10">598112</strain>
    </source>
</reference>
<dbReference type="FunFam" id="1.10.287.950:FF:000001">
    <property type="entry name" value="Methyl-accepting chemotaxis sensory transducer"/>
    <property type="match status" value="1"/>
</dbReference>
<accession>A0A5Y3UU79</accession>
<evidence type="ECO:0000259" key="8">
    <source>
        <dbReference type="PROSITE" id="PS50885"/>
    </source>
</evidence>
<comment type="caution">
    <text evidence="9">The sequence shown here is derived from an EMBL/GenBank/DDBJ whole genome shotgun (WGS) entry which is preliminary data.</text>
</comment>
<name>A0A5Y3UU79_SALER</name>
<evidence type="ECO:0000259" key="7">
    <source>
        <dbReference type="PROSITE" id="PS50111"/>
    </source>
</evidence>
<dbReference type="SMART" id="SM00304">
    <property type="entry name" value="HAMP"/>
    <property type="match status" value="1"/>
</dbReference>
<dbReference type="GO" id="GO:0004888">
    <property type="term" value="F:transmembrane signaling receptor activity"/>
    <property type="evidence" value="ECO:0007669"/>
    <property type="project" value="TreeGrafter"/>
</dbReference>
<dbReference type="GO" id="GO:0007165">
    <property type="term" value="P:signal transduction"/>
    <property type="evidence" value="ECO:0007669"/>
    <property type="project" value="UniProtKB-KW"/>
</dbReference>
<gene>
    <name evidence="9" type="ORF">FNJ06_05675</name>
</gene>
<keyword evidence="6" id="KW-0812">Transmembrane</keyword>
<evidence type="ECO:0000256" key="3">
    <source>
        <dbReference type="ARBA" id="ARBA00023224"/>
    </source>
</evidence>
<evidence type="ECO:0000256" key="5">
    <source>
        <dbReference type="PROSITE-ProRule" id="PRU00284"/>
    </source>
</evidence>
<dbReference type="Pfam" id="PF00672">
    <property type="entry name" value="HAMP"/>
    <property type="match status" value="1"/>
</dbReference>
<feature type="domain" description="Methyl-accepting transducer" evidence="7">
    <location>
        <begin position="348"/>
        <end position="577"/>
    </location>
</feature>
<feature type="transmembrane region" description="Helical" evidence="6">
    <location>
        <begin position="273"/>
        <end position="290"/>
    </location>
</feature>
<dbReference type="Proteomes" id="UP000839824">
    <property type="component" value="Unassembled WGS sequence"/>
</dbReference>
<dbReference type="SUPFAM" id="SSF58104">
    <property type="entry name" value="Methyl-accepting chemotaxis protein (MCP) signaling domain"/>
    <property type="match status" value="1"/>
</dbReference>
<dbReference type="InterPro" id="IPR004089">
    <property type="entry name" value="MCPsignal_dom"/>
</dbReference>
<dbReference type="InterPro" id="IPR032255">
    <property type="entry name" value="HBM"/>
</dbReference>
<keyword evidence="6" id="KW-0472">Membrane</keyword>
<dbReference type="PANTHER" id="PTHR43531:SF5">
    <property type="entry name" value="METHYL-ACCEPTING CHEMOTAXIS PROTEIN III"/>
    <property type="match status" value="1"/>
</dbReference>
<dbReference type="Pfam" id="PF00015">
    <property type="entry name" value="MCPsignal"/>
    <property type="match status" value="1"/>
</dbReference>
<dbReference type="AlphaFoldDB" id="A0A5Y3UU79"/>
<dbReference type="PROSITE" id="PS50885">
    <property type="entry name" value="HAMP"/>
    <property type="match status" value="1"/>
</dbReference>
<dbReference type="SMART" id="SM00283">
    <property type="entry name" value="MA"/>
    <property type="match status" value="1"/>
</dbReference>
<evidence type="ECO:0000256" key="2">
    <source>
        <dbReference type="ARBA" id="ARBA00022500"/>
    </source>
</evidence>
<dbReference type="EMBL" id="AAIXRY010000004">
    <property type="protein sequence ID" value="ECJ2325101.1"/>
    <property type="molecule type" value="Genomic_DNA"/>
</dbReference>
<sequence>MFLGFFIMLIIMIAIMSSGLLGLSKIRDHVDKNAISIELLNNLSAAKLSRISYEFSGNPAFVKQNKSAMEALSHNLERLYQFQWSDNGLTLLDKSQEALKKCFAGREAFDAVMAKKQAIQKRLDSHDFYLKSTELHRWSYDQALPPDQRMRISQLSFEMSDLDSLLGEYQELPTEAQQQEIKTHIAKSITYAEQLLPQLSSDQQALVRIAIQQMRGYADDVAPFRELGQNLKQVSDKLAADATNLAKNVNGIHKLMQQRVAVVSRAAKLQMELVASIGIFAGIVLAWLITRSITLPLMETLRLAAQIAEGDLTHDLKVGRGDEIGLLMQSMSTMNKNLKNIIHDVREGVECVARSSGEIASGNIDLSSRTEEQAAAVVETAASMEELTSTIALNAANVKEALKLSESAAKKANEGCLISRTVIESMKNVQSSSHRISEITSVINGIAFQTNILALNAAVEAARAGEQGKGFAVVAGEVRNLAQRSAQSAKEIEELIAESVEYVDSGFLQVERSGVAIADIEQSVTQMRNIMSDIAVATDEQSRGVSQIALAMAEMDTTTQQNAALVEESSAAASSLEEQALKLEEAISVFRVAPDDSTTPRPTVKSKAISLQTVSQEAAAGNWVKF</sequence>
<evidence type="ECO:0000313" key="10">
    <source>
        <dbReference type="Proteomes" id="UP000839824"/>
    </source>
</evidence>
<organism evidence="9 10">
    <name type="scientific">Salmonella enterica subsp. salamae</name>
    <dbReference type="NCBI Taxonomy" id="59202"/>
    <lineage>
        <taxon>Bacteria</taxon>
        <taxon>Pseudomonadati</taxon>
        <taxon>Pseudomonadota</taxon>
        <taxon>Gammaproteobacteria</taxon>
        <taxon>Enterobacterales</taxon>
        <taxon>Enterobacteriaceae</taxon>
        <taxon>Salmonella</taxon>
    </lineage>
</organism>
<feature type="transmembrane region" description="Helical" evidence="6">
    <location>
        <begin position="6"/>
        <end position="23"/>
    </location>
</feature>
<protein>
    <submittedName>
        <fullName evidence="9">HAMP domain-containing protein</fullName>
    </submittedName>
</protein>
<dbReference type="GO" id="GO:0006935">
    <property type="term" value="P:chemotaxis"/>
    <property type="evidence" value="ECO:0007669"/>
    <property type="project" value="UniProtKB-KW"/>
</dbReference>
<dbReference type="GO" id="GO:0005886">
    <property type="term" value="C:plasma membrane"/>
    <property type="evidence" value="ECO:0007669"/>
    <property type="project" value="UniProtKB-SubCell"/>
</dbReference>
<proteinExistence type="inferred from homology"/>
<evidence type="ECO:0000256" key="6">
    <source>
        <dbReference type="SAM" id="Phobius"/>
    </source>
</evidence>
<dbReference type="PANTHER" id="PTHR43531">
    <property type="entry name" value="PROTEIN ICFG"/>
    <property type="match status" value="1"/>
</dbReference>
<keyword evidence="2" id="KW-0145">Chemotaxis</keyword>
<dbReference type="PROSITE" id="PS50111">
    <property type="entry name" value="CHEMOTAXIS_TRANSDUC_2"/>
    <property type="match status" value="1"/>
</dbReference>